<dbReference type="InterPro" id="IPR036388">
    <property type="entry name" value="WH-like_DNA-bd_sf"/>
</dbReference>
<comment type="similarity">
    <text evidence="1">Belongs to the LysR transcriptional regulatory family.</text>
</comment>
<dbReference type="Gene3D" id="3.40.190.290">
    <property type="match status" value="1"/>
</dbReference>
<dbReference type="SUPFAM" id="SSF46785">
    <property type="entry name" value="Winged helix' DNA-binding domain"/>
    <property type="match status" value="1"/>
</dbReference>
<dbReference type="PANTHER" id="PTHR30537">
    <property type="entry name" value="HTH-TYPE TRANSCRIPTIONAL REGULATOR"/>
    <property type="match status" value="1"/>
</dbReference>
<dbReference type="InterPro" id="IPR005119">
    <property type="entry name" value="LysR_subst-bd"/>
</dbReference>
<dbReference type="GO" id="GO:0006351">
    <property type="term" value="P:DNA-templated transcription"/>
    <property type="evidence" value="ECO:0007669"/>
    <property type="project" value="TreeGrafter"/>
</dbReference>
<dbReference type="SUPFAM" id="SSF53850">
    <property type="entry name" value="Periplasmic binding protein-like II"/>
    <property type="match status" value="1"/>
</dbReference>
<evidence type="ECO:0000256" key="4">
    <source>
        <dbReference type="ARBA" id="ARBA00023163"/>
    </source>
</evidence>
<evidence type="ECO:0000256" key="5">
    <source>
        <dbReference type="SAM" id="Coils"/>
    </source>
</evidence>
<evidence type="ECO:0000256" key="2">
    <source>
        <dbReference type="ARBA" id="ARBA00023015"/>
    </source>
</evidence>
<dbReference type="Gene3D" id="1.10.10.10">
    <property type="entry name" value="Winged helix-like DNA-binding domain superfamily/Winged helix DNA-binding domain"/>
    <property type="match status" value="1"/>
</dbReference>
<evidence type="ECO:0000256" key="3">
    <source>
        <dbReference type="ARBA" id="ARBA00023125"/>
    </source>
</evidence>
<dbReference type="PROSITE" id="PS50931">
    <property type="entry name" value="HTH_LYSR"/>
    <property type="match status" value="1"/>
</dbReference>
<keyword evidence="4" id="KW-0804">Transcription</keyword>
<dbReference type="Pfam" id="PF03466">
    <property type="entry name" value="LysR_substrate"/>
    <property type="match status" value="1"/>
</dbReference>
<proteinExistence type="inferred from homology"/>
<dbReference type="FunFam" id="1.10.10.10:FF:000001">
    <property type="entry name" value="LysR family transcriptional regulator"/>
    <property type="match status" value="1"/>
</dbReference>
<dbReference type="InterPro" id="IPR000847">
    <property type="entry name" value="LysR_HTH_N"/>
</dbReference>
<keyword evidence="2" id="KW-0805">Transcription regulation</keyword>
<feature type="domain" description="HTH lysR-type" evidence="6">
    <location>
        <begin position="15"/>
        <end position="72"/>
    </location>
</feature>
<dbReference type="InterPro" id="IPR058163">
    <property type="entry name" value="LysR-type_TF_proteobact-type"/>
</dbReference>
<dbReference type="InterPro" id="IPR036390">
    <property type="entry name" value="WH_DNA-bd_sf"/>
</dbReference>
<evidence type="ECO:0000259" key="6">
    <source>
        <dbReference type="PROSITE" id="PS50931"/>
    </source>
</evidence>
<dbReference type="AlphaFoldDB" id="A0A0P0Z548"/>
<feature type="coiled-coil region" evidence="5">
    <location>
        <begin position="43"/>
        <end position="102"/>
    </location>
</feature>
<keyword evidence="3" id="KW-0238">DNA-binding</keyword>
<evidence type="ECO:0000256" key="1">
    <source>
        <dbReference type="ARBA" id="ARBA00009437"/>
    </source>
</evidence>
<organism evidence="7">
    <name type="scientific">Aurantimonas manganoxydans</name>
    <dbReference type="NCBI Taxonomy" id="651183"/>
    <lineage>
        <taxon>Bacteria</taxon>
        <taxon>Pseudomonadati</taxon>
        <taxon>Pseudomonadota</taxon>
        <taxon>Alphaproteobacteria</taxon>
        <taxon>Hyphomicrobiales</taxon>
        <taxon>Aurantimonadaceae</taxon>
        <taxon>Aurantimonas</taxon>
    </lineage>
</organism>
<reference evidence="7" key="1">
    <citation type="journal article" date="2015" name="Proc. Natl. Acad. Sci. U.S.A.">
        <title>Bacterial clade with the ribosomal RNA operon on a small plasmid rather than the chromosome.</title>
        <authorList>
            <person name="Anda M."/>
            <person name="Ohtsubo Y."/>
            <person name="Okubo T."/>
            <person name="Sugawara M."/>
            <person name="Nagata Y."/>
            <person name="Tsuda M."/>
            <person name="Minamisawa K."/>
            <person name="Mitsui H."/>
        </authorList>
    </citation>
    <scope>NUCLEOTIDE SEQUENCE</scope>
    <source>
        <strain evidence="7">DSM 21871</strain>
    </source>
</reference>
<dbReference type="GO" id="GO:0003700">
    <property type="term" value="F:DNA-binding transcription factor activity"/>
    <property type="evidence" value="ECO:0007669"/>
    <property type="project" value="InterPro"/>
</dbReference>
<dbReference type="Pfam" id="PF00126">
    <property type="entry name" value="HTH_1"/>
    <property type="match status" value="1"/>
</dbReference>
<sequence length="326" mass="35436">MAELQLVVLLVERMPNLDDLFYFEAVVRHGGFAAAGRALGIPKSKLSRRVAALEQRLDVQLLERSVRRLSLTAVGDVFYGHCRAALAEAEAAEEAAQTLTAEPRGLVRLGCPPGFGEHALAGVLPAFFAAYPKVRLQLLVSLETIDLIAERVDVVIRANLAFEENSDLVARKLGPIGIVLVASPAFLAAHSAIARPEDLAGLPTIAHQKTQDQSIWELYDGADRPVRIRHEPRLLVNDFAVSREAAIEGLGVAMLPQAVCYDALASGALVRVLPDYHAGESMVHLLFTSRRGMLPAVRVLVDHLIATLPEVMRRKRAAVYQSQTVA</sequence>
<protein>
    <submittedName>
        <fullName evidence="7">Putative transcriptional regulator, LysR family</fullName>
    </submittedName>
</protein>
<keyword evidence="5" id="KW-0175">Coiled coil</keyword>
<name>A0A0P0Z548_9HYPH</name>
<dbReference type="EMBL" id="LC066380">
    <property type="protein sequence ID" value="BAT29266.1"/>
    <property type="molecule type" value="Genomic_DNA"/>
</dbReference>
<dbReference type="PANTHER" id="PTHR30537:SF31">
    <property type="entry name" value="TRANSCRIPTIONAL REGULATOR, LYSR FAMILY"/>
    <property type="match status" value="1"/>
</dbReference>
<evidence type="ECO:0000313" key="7">
    <source>
        <dbReference type="EMBL" id="BAT29266.1"/>
    </source>
</evidence>
<accession>A0A0P0Z548</accession>
<dbReference type="GO" id="GO:0043565">
    <property type="term" value="F:sequence-specific DNA binding"/>
    <property type="evidence" value="ECO:0007669"/>
    <property type="project" value="TreeGrafter"/>
</dbReference>